<organism evidence="2 3">
    <name type="scientific">Crepidotus variabilis</name>
    <dbReference type="NCBI Taxonomy" id="179855"/>
    <lineage>
        <taxon>Eukaryota</taxon>
        <taxon>Fungi</taxon>
        <taxon>Dikarya</taxon>
        <taxon>Basidiomycota</taxon>
        <taxon>Agaricomycotina</taxon>
        <taxon>Agaricomycetes</taxon>
        <taxon>Agaricomycetidae</taxon>
        <taxon>Agaricales</taxon>
        <taxon>Agaricineae</taxon>
        <taxon>Crepidotaceae</taxon>
        <taxon>Crepidotus</taxon>
    </lineage>
</organism>
<name>A0A9P6E4L4_9AGAR</name>
<evidence type="ECO:0000313" key="3">
    <source>
        <dbReference type="Proteomes" id="UP000807306"/>
    </source>
</evidence>
<evidence type="ECO:0000313" key="2">
    <source>
        <dbReference type="EMBL" id="KAF9522412.1"/>
    </source>
</evidence>
<feature type="region of interest" description="Disordered" evidence="1">
    <location>
        <begin position="308"/>
        <end position="363"/>
    </location>
</feature>
<reference evidence="2" key="1">
    <citation type="submission" date="2020-11" db="EMBL/GenBank/DDBJ databases">
        <authorList>
            <consortium name="DOE Joint Genome Institute"/>
            <person name="Ahrendt S."/>
            <person name="Riley R."/>
            <person name="Andreopoulos W."/>
            <person name="Labutti K."/>
            <person name="Pangilinan J."/>
            <person name="Ruiz-Duenas F.J."/>
            <person name="Barrasa J.M."/>
            <person name="Sanchez-Garcia M."/>
            <person name="Camarero S."/>
            <person name="Miyauchi S."/>
            <person name="Serrano A."/>
            <person name="Linde D."/>
            <person name="Babiker R."/>
            <person name="Drula E."/>
            <person name="Ayuso-Fernandez I."/>
            <person name="Pacheco R."/>
            <person name="Padilla G."/>
            <person name="Ferreira P."/>
            <person name="Barriuso J."/>
            <person name="Kellner H."/>
            <person name="Castanera R."/>
            <person name="Alfaro M."/>
            <person name="Ramirez L."/>
            <person name="Pisabarro A.G."/>
            <person name="Kuo A."/>
            <person name="Tritt A."/>
            <person name="Lipzen A."/>
            <person name="He G."/>
            <person name="Yan M."/>
            <person name="Ng V."/>
            <person name="Cullen D."/>
            <person name="Martin F."/>
            <person name="Rosso M.-N."/>
            <person name="Henrissat B."/>
            <person name="Hibbett D."/>
            <person name="Martinez A.T."/>
            <person name="Grigoriev I.V."/>
        </authorList>
    </citation>
    <scope>NUCLEOTIDE SEQUENCE</scope>
    <source>
        <strain evidence="2">CBS 506.95</strain>
    </source>
</reference>
<dbReference type="AlphaFoldDB" id="A0A9P6E4L4"/>
<feature type="region of interest" description="Disordered" evidence="1">
    <location>
        <begin position="222"/>
        <end position="277"/>
    </location>
</feature>
<accession>A0A9P6E4L4</accession>
<feature type="compositionally biased region" description="Low complexity" evidence="1">
    <location>
        <begin position="229"/>
        <end position="243"/>
    </location>
</feature>
<gene>
    <name evidence="2" type="ORF">CPB83DRAFT_911361</name>
</gene>
<protein>
    <submittedName>
        <fullName evidence="2">Uncharacterized protein</fullName>
    </submittedName>
</protein>
<proteinExistence type="predicted"/>
<feature type="compositionally biased region" description="Low complexity" evidence="1">
    <location>
        <begin position="255"/>
        <end position="268"/>
    </location>
</feature>
<dbReference type="Proteomes" id="UP000807306">
    <property type="component" value="Unassembled WGS sequence"/>
</dbReference>
<keyword evidence="3" id="KW-1185">Reference proteome</keyword>
<evidence type="ECO:0000256" key="1">
    <source>
        <dbReference type="SAM" id="MobiDB-lite"/>
    </source>
</evidence>
<dbReference type="EMBL" id="MU157947">
    <property type="protein sequence ID" value="KAF9522412.1"/>
    <property type="molecule type" value="Genomic_DNA"/>
</dbReference>
<comment type="caution">
    <text evidence="2">The sequence shown here is derived from an EMBL/GenBank/DDBJ whole genome shotgun (WGS) entry which is preliminary data.</text>
</comment>
<sequence>MAATPPATLYTIVGIFAIADGREEPVPNKSYPIHVYNSVLEAEDNSKIKVHIHNFGPSLLANFTNVLLIGKVIFPLDPSIVPTIISYKLAPFPGNPSARGYDDYIPSFGPPFIMATGHVSSPVRSTGSEPRSFSMTASTWNNGAPHASSVMCILKNNARWPRAPPLPLRSPLSVVGPACGIIDKHILAISLADAATNLAHLDPILAQRASLGGQPRRKFLAHLEDDDPSSSTPTNVSPVGSTSQVPLISSKIDLPPTSSPTFTPNNVPDHSQSDFLPYVTPIKKPRRKPLTKAEKAAAAAAAAIMNTTDPLDPSLFPPPAAPKTPWRKAPAKSVPTLPLMDSVAASPPQQMESPRKRRKQSNP</sequence>